<accession>S1QZJ5</accession>
<protein>
    <submittedName>
        <fullName evidence="1">Uncharacterized protein</fullName>
    </submittedName>
</protein>
<comment type="caution">
    <text evidence="1">The sequence shown here is derived from an EMBL/GenBank/DDBJ whole genome shotgun (WGS) entry which is preliminary data.</text>
</comment>
<reference evidence="1 2" key="1">
    <citation type="submission" date="2013-10" db="EMBL/GenBank/DDBJ databases">
        <title>The Genome Sequence of Enterococcus cecorum DSM 20682 (= ATCC 43198) (Illumina assembly).</title>
        <authorList>
            <consortium name="The Broad Institute Genomics Platform"/>
            <consortium name="The Broad Institute Genome Sequencing Center for Infectious Disease"/>
            <person name="Earl A."/>
            <person name="Russ C."/>
            <person name="Gilmore M."/>
            <person name="Surin D."/>
            <person name="Walker B."/>
            <person name="Young S."/>
            <person name="Zeng Q."/>
            <person name="Gargeya S."/>
            <person name="Fitzgerald M."/>
            <person name="Haas B."/>
            <person name="Abouelleil A."/>
            <person name="Allen A.W."/>
            <person name="Alvarado L."/>
            <person name="Arachchi H.M."/>
            <person name="Berlin A.M."/>
            <person name="Chapman S.B."/>
            <person name="Gainer-Dewar J."/>
            <person name="Goldberg J."/>
            <person name="Griggs A."/>
            <person name="Gujja S."/>
            <person name="Hansen M."/>
            <person name="Howarth C."/>
            <person name="Imamovic A."/>
            <person name="Ireland A."/>
            <person name="Larimer J."/>
            <person name="McCowan C."/>
            <person name="Murphy C."/>
            <person name="Pearson M."/>
            <person name="Poon T.W."/>
            <person name="Priest M."/>
            <person name="Roberts A."/>
            <person name="Saif S."/>
            <person name="Shea T."/>
            <person name="Sisk P."/>
            <person name="Sykes S."/>
            <person name="Wortman J."/>
            <person name="Nusbaum C."/>
            <person name="Birren B."/>
        </authorList>
    </citation>
    <scope>NUCLEOTIDE SEQUENCE [LARGE SCALE GENOMIC DNA]</scope>
    <source>
        <strain evidence="1 2">ATCC 43198</strain>
    </source>
</reference>
<dbReference type="AlphaFoldDB" id="S1QZJ5"/>
<name>S1QZJ5_9ENTE</name>
<evidence type="ECO:0000313" key="1">
    <source>
        <dbReference type="EMBL" id="ESK61085.1"/>
    </source>
</evidence>
<gene>
    <name evidence="1" type="ORF">OMO_01144</name>
</gene>
<dbReference type="Proteomes" id="UP000017415">
    <property type="component" value="Unassembled WGS sequence"/>
</dbReference>
<keyword evidence="2" id="KW-1185">Reference proteome</keyword>
<dbReference type="InterPro" id="IPR010982">
    <property type="entry name" value="Lambda_DNA-bd_dom_sf"/>
</dbReference>
<dbReference type="SUPFAM" id="SSF47413">
    <property type="entry name" value="lambda repressor-like DNA-binding domains"/>
    <property type="match status" value="1"/>
</dbReference>
<dbReference type="CDD" id="cd00093">
    <property type="entry name" value="HTH_XRE"/>
    <property type="match status" value="1"/>
</dbReference>
<dbReference type="InterPro" id="IPR001387">
    <property type="entry name" value="Cro/C1-type_HTH"/>
</dbReference>
<evidence type="ECO:0000313" key="2">
    <source>
        <dbReference type="Proteomes" id="UP000017415"/>
    </source>
</evidence>
<dbReference type="Gene3D" id="1.10.260.40">
    <property type="entry name" value="lambda repressor-like DNA-binding domains"/>
    <property type="match status" value="1"/>
</dbReference>
<dbReference type="EMBL" id="AHYS01000006">
    <property type="protein sequence ID" value="ESK61085.1"/>
    <property type="molecule type" value="Genomic_DNA"/>
</dbReference>
<proteinExistence type="predicted"/>
<sequence>MVQKVCYYLKVEKIIDNKNVIGSNIRRIRLEKKIGQTELVRELQLRKISITRETLVKIEGGRQHIKLVQLRAIRDILQVSYDELLQ</sequence>
<organism evidence="1 2">
    <name type="scientific">Enterococcus cecorum DSM 20682 = ATCC 43198</name>
    <dbReference type="NCBI Taxonomy" id="1121864"/>
    <lineage>
        <taxon>Bacteria</taxon>
        <taxon>Bacillati</taxon>
        <taxon>Bacillota</taxon>
        <taxon>Bacilli</taxon>
        <taxon>Lactobacillales</taxon>
        <taxon>Enterococcaceae</taxon>
        <taxon>Enterococcus</taxon>
    </lineage>
</organism>
<dbReference type="HOGENOM" id="CLU_066192_38_1_9"/>
<dbReference type="PROSITE" id="PS50943">
    <property type="entry name" value="HTH_CROC1"/>
    <property type="match status" value="1"/>
</dbReference>
<dbReference type="eggNOG" id="COG1396">
    <property type="taxonomic scope" value="Bacteria"/>
</dbReference>
<dbReference type="GO" id="GO:0003677">
    <property type="term" value="F:DNA binding"/>
    <property type="evidence" value="ECO:0007669"/>
    <property type="project" value="InterPro"/>
</dbReference>